<dbReference type="InterPro" id="IPR003593">
    <property type="entry name" value="AAA+_ATPase"/>
</dbReference>
<keyword evidence="4 7" id="KW-0067">ATP-binding</keyword>
<dbReference type="InterPro" id="IPR008995">
    <property type="entry name" value="Mo/tungstate-bd_C_term_dom"/>
</dbReference>
<evidence type="ECO:0000256" key="3">
    <source>
        <dbReference type="ARBA" id="ARBA00022741"/>
    </source>
</evidence>
<dbReference type="RefSeq" id="WP_353306565.1">
    <property type="nucleotide sequence ID" value="NZ_AP028955.1"/>
</dbReference>
<evidence type="ECO:0000256" key="6">
    <source>
        <dbReference type="ARBA" id="ARBA00023136"/>
    </source>
</evidence>
<name>A0ABM8JKK5_9MOLU</name>
<dbReference type="PROSITE" id="PS50893">
    <property type="entry name" value="ABC_TRANSPORTER_2"/>
    <property type="match status" value="1"/>
</dbReference>
<dbReference type="GO" id="GO:0005524">
    <property type="term" value="F:ATP binding"/>
    <property type="evidence" value="ECO:0007669"/>
    <property type="project" value="UniProtKB-KW"/>
</dbReference>
<keyword evidence="5 7" id="KW-1278">Translocase</keyword>
<proteinExistence type="inferred from homology"/>
<comment type="catalytic activity">
    <reaction evidence="7">
        <text>ATP + H2O + polyamine-[polyamine-binding protein]Side 1 = ADP + phosphate + polyamineSide 2 + [polyamine-binding protein]Side 1.</text>
        <dbReference type="EC" id="7.6.2.11"/>
    </reaction>
</comment>
<dbReference type="PANTHER" id="PTHR42781">
    <property type="entry name" value="SPERMIDINE/PUTRESCINE IMPORT ATP-BINDING PROTEIN POTA"/>
    <property type="match status" value="1"/>
</dbReference>
<dbReference type="InterPro" id="IPR013611">
    <property type="entry name" value="Transp-assoc_OB_typ2"/>
</dbReference>
<keyword evidence="3 7" id="KW-0547">Nucleotide-binding</keyword>
<sequence length="350" mass="39911">MSVNILELRNITKEYDGKVVLKGISLNIHEGEFLTILGPSGCGKTTLLRIIAGFEQQNNGQLLFKGKDLTKIPIHKREINTIFQNYALFPHLNVFDNIAYGLKLRKIDREKIKKEVKKALDLVKLNGMEDKDVNDLSGGQKQRVAVARALVLNPKILLLDEPFAALDLKLRQQMQVELKKIQEEISITFIFITHDQEEAFIMSDRVVVLNQGQIQQIGTPQDIYNEPENKWTSQFVGSSNVIENGVFVNDYCVRFDGKKFACSDTGFGEQERNIDIVIRPEDIDLVNAGSGFFDGTIKTIAFKGLLWEIEIIANKHKWIVHTTDNFEVGNRVGLKWNVEDIHVMWKEIEE</sequence>
<dbReference type="InterPro" id="IPR005893">
    <property type="entry name" value="PotA-like"/>
</dbReference>
<keyword evidence="6 7" id="KW-0472">Membrane</keyword>
<dbReference type="InterPro" id="IPR017879">
    <property type="entry name" value="PotA_ATP-bd"/>
</dbReference>
<accession>A0ABM8JKK5</accession>
<dbReference type="InterPro" id="IPR027417">
    <property type="entry name" value="P-loop_NTPase"/>
</dbReference>
<evidence type="ECO:0000313" key="9">
    <source>
        <dbReference type="EMBL" id="BET37772.1"/>
    </source>
</evidence>
<evidence type="ECO:0000256" key="4">
    <source>
        <dbReference type="ARBA" id="ARBA00022840"/>
    </source>
</evidence>
<gene>
    <name evidence="7" type="primary">potA</name>
    <name evidence="9" type="ORF">SAP269_03610</name>
</gene>
<evidence type="ECO:0000256" key="7">
    <source>
        <dbReference type="RuleBase" id="RU364083"/>
    </source>
</evidence>
<dbReference type="Gene3D" id="2.40.50.100">
    <property type="match status" value="1"/>
</dbReference>
<dbReference type="Gene3D" id="3.40.50.300">
    <property type="entry name" value="P-loop containing nucleotide triphosphate hydrolases"/>
    <property type="match status" value="1"/>
</dbReference>
<keyword evidence="10" id="KW-1185">Reference proteome</keyword>
<comment type="function">
    <text evidence="7">Part of the ABC transporter complex PotABCD involved in spermidine/putrescine import. Responsible for energy coupling to the transport system.</text>
</comment>
<dbReference type="InterPro" id="IPR050093">
    <property type="entry name" value="ABC_SmlMolc_Importer"/>
</dbReference>
<keyword evidence="1 7" id="KW-0813">Transport</keyword>
<evidence type="ECO:0000259" key="8">
    <source>
        <dbReference type="PROSITE" id="PS50893"/>
    </source>
</evidence>
<keyword evidence="2 7" id="KW-1003">Cell membrane</keyword>
<organism evidence="9 10">
    <name type="scientific">Spiroplasma ixodetis</name>
    <dbReference type="NCBI Taxonomy" id="2141"/>
    <lineage>
        <taxon>Bacteria</taxon>
        <taxon>Bacillati</taxon>
        <taxon>Mycoplasmatota</taxon>
        <taxon>Mollicutes</taxon>
        <taxon>Entomoplasmatales</taxon>
        <taxon>Spiroplasmataceae</taxon>
        <taxon>Spiroplasma</taxon>
    </lineage>
</organism>
<comment type="subunit">
    <text evidence="7">The complex is composed of two ATP-binding proteins (PotA), two transmembrane proteins (PotB and PotC) and a solute-binding protein (PotD).</text>
</comment>
<dbReference type="SUPFAM" id="SSF50331">
    <property type="entry name" value="MOP-like"/>
    <property type="match status" value="1"/>
</dbReference>
<feature type="domain" description="ABC transporter" evidence="8">
    <location>
        <begin position="6"/>
        <end position="236"/>
    </location>
</feature>
<dbReference type="PROSITE" id="PS00211">
    <property type="entry name" value="ABC_TRANSPORTER_1"/>
    <property type="match status" value="1"/>
</dbReference>
<dbReference type="EMBL" id="AP028955">
    <property type="protein sequence ID" value="BET37772.1"/>
    <property type="molecule type" value="Genomic_DNA"/>
</dbReference>
<dbReference type="CDD" id="cd03300">
    <property type="entry name" value="ABC_PotA_N"/>
    <property type="match status" value="1"/>
</dbReference>
<dbReference type="EC" id="7.6.2.11" evidence="7"/>
<dbReference type="InterPro" id="IPR017871">
    <property type="entry name" value="ABC_transporter-like_CS"/>
</dbReference>
<dbReference type="Pfam" id="PF00005">
    <property type="entry name" value="ABC_tran"/>
    <property type="match status" value="1"/>
</dbReference>
<dbReference type="SUPFAM" id="SSF52540">
    <property type="entry name" value="P-loop containing nucleoside triphosphate hydrolases"/>
    <property type="match status" value="1"/>
</dbReference>
<dbReference type="SMART" id="SM00382">
    <property type="entry name" value="AAA"/>
    <property type="match status" value="1"/>
</dbReference>
<evidence type="ECO:0000313" key="10">
    <source>
        <dbReference type="Proteomes" id="UP001473424"/>
    </source>
</evidence>
<evidence type="ECO:0000256" key="1">
    <source>
        <dbReference type="ARBA" id="ARBA00022448"/>
    </source>
</evidence>
<dbReference type="Proteomes" id="UP001473424">
    <property type="component" value="Chromosome"/>
</dbReference>
<dbReference type="InterPro" id="IPR003439">
    <property type="entry name" value="ABC_transporter-like_ATP-bd"/>
</dbReference>
<dbReference type="Pfam" id="PF08402">
    <property type="entry name" value="TOBE_2"/>
    <property type="match status" value="1"/>
</dbReference>
<reference evidence="10" key="1">
    <citation type="journal article" date="2024" name="FEMS Microbiol. Lett.">
        <title>Genomic insights into Spiroplasma endosymbionts that induce male-killing and protective phenotypes in the pea aphid.</title>
        <authorList>
            <person name="Arai H."/>
            <person name="Legeai F."/>
            <person name="Kageyama D."/>
            <person name="Sugio A."/>
            <person name="Simon J.C."/>
        </authorList>
    </citation>
    <scope>NUCLEOTIDE SEQUENCE [LARGE SCALE GENOMIC DNA]</scope>
    <source>
        <strain evidence="10">sAp269</strain>
    </source>
</reference>
<evidence type="ECO:0000256" key="2">
    <source>
        <dbReference type="ARBA" id="ARBA00022475"/>
    </source>
</evidence>
<dbReference type="PANTHER" id="PTHR42781:SF4">
    <property type="entry name" value="SPERMIDINE_PUTRESCINE IMPORT ATP-BINDING PROTEIN POTA"/>
    <property type="match status" value="1"/>
</dbReference>
<dbReference type="NCBIfam" id="TIGR01187">
    <property type="entry name" value="potA"/>
    <property type="match status" value="1"/>
</dbReference>
<dbReference type="NCBIfam" id="NF043075">
    <property type="entry name" value="MMSYN1_0197"/>
    <property type="match status" value="1"/>
</dbReference>
<comment type="similarity">
    <text evidence="7">Belongs to the ABC transporter superfamily. Spermidine/putrescine importer (TC 3.A.1.11.1) family.</text>
</comment>
<protein>
    <recommendedName>
        <fullName evidence="7">Spermidine/putrescine import ATP-binding protein PotA</fullName>
        <ecNumber evidence="7">7.6.2.11</ecNumber>
    </recommendedName>
</protein>
<evidence type="ECO:0000256" key="5">
    <source>
        <dbReference type="ARBA" id="ARBA00022967"/>
    </source>
</evidence>